<keyword evidence="3" id="KW-1185">Reference proteome</keyword>
<reference evidence="2 3" key="1">
    <citation type="submission" date="2017-12" db="EMBL/GenBank/DDBJ databases">
        <title>Anaerobic carbon monoxide metabolism by Pleomorphomonas carboxyditropha sp. nov., a new mesophilic hydrogenogenic carboxidotroph.</title>
        <authorList>
            <person name="Esquivel-Elizondo S."/>
            <person name="Krajmalnik-Brown R."/>
        </authorList>
    </citation>
    <scope>NUCLEOTIDE SEQUENCE [LARGE SCALE GENOMIC DNA]</scope>
    <source>
        <strain evidence="2 3">R5-392</strain>
    </source>
</reference>
<name>A0A1I4W854_9HYPH</name>
<dbReference type="InterPro" id="IPR025528">
    <property type="entry name" value="BrnA_antitoxin"/>
</dbReference>
<dbReference type="Proteomes" id="UP000233491">
    <property type="component" value="Unassembled WGS sequence"/>
</dbReference>
<dbReference type="EMBL" id="PJNW01000015">
    <property type="protein sequence ID" value="PKR87950.1"/>
    <property type="molecule type" value="Genomic_DNA"/>
</dbReference>
<dbReference type="Pfam" id="PF14384">
    <property type="entry name" value="BrnA_antitoxin"/>
    <property type="match status" value="1"/>
</dbReference>
<dbReference type="RefSeq" id="WP_101290689.1">
    <property type="nucleotide sequence ID" value="NZ_FOUQ01000015.1"/>
</dbReference>
<evidence type="ECO:0008006" key="4">
    <source>
        <dbReference type="Google" id="ProtNLM"/>
    </source>
</evidence>
<proteinExistence type="predicted"/>
<comment type="caution">
    <text evidence="2">The sequence shown here is derived from an EMBL/GenBank/DDBJ whole genome shotgun (WGS) entry which is preliminary data.</text>
</comment>
<sequence length="84" mass="9430">MTASRPPIPPGFDPDDAPDLSAPEWREKFAAAKVQRGRPKAENRKVSTTIRLDADVIAEFRAGGEGWQSRINTALREWLEKKRA</sequence>
<dbReference type="AlphaFoldDB" id="A0A1I4W854"/>
<evidence type="ECO:0000313" key="2">
    <source>
        <dbReference type="EMBL" id="PKR87950.1"/>
    </source>
</evidence>
<organism evidence="2 3">
    <name type="scientific">Pleomorphomonas diazotrophica</name>
    <dbReference type="NCBI Taxonomy" id="1166257"/>
    <lineage>
        <taxon>Bacteria</taxon>
        <taxon>Pseudomonadati</taxon>
        <taxon>Pseudomonadota</taxon>
        <taxon>Alphaproteobacteria</taxon>
        <taxon>Hyphomicrobiales</taxon>
        <taxon>Pleomorphomonadaceae</taxon>
        <taxon>Pleomorphomonas</taxon>
    </lineage>
</organism>
<accession>A0A1I4W854</accession>
<evidence type="ECO:0000313" key="3">
    <source>
        <dbReference type="Proteomes" id="UP000233491"/>
    </source>
</evidence>
<dbReference type="OrthoDB" id="361944at2"/>
<feature type="compositionally biased region" description="Pro residues" evidence="1">
    <location>
        <begin position="1"/>
        <end position="12"/>
    </location>
</feature>
<gene>
    <name evidence="2" type="ORF">CXZ10_17665</name>
</gene>
<evidence type="ECO:0000256" key="1">
    <source>
        <dbReference type="SAM" id="MobiDB-lite"/>
    </source>
</evidence>
<protein>
    <recommendedName>
        <fullName evidence="4">BrnA antitoxin of type II toxin-antitoxin system</fullName>
    </recommendedName>
</protein>
<feature type="region of interest" description="Disordered" evidence="1">
    <location>
        <begin position="1"/>
        <end position="21"/>
    </location>
</feature>